<dbReference type="AlphaFoldDB" id="D1BRJ8"/>
<keyword evidence="4" id="KW-1185">Reference proteome</keyword>
<dbReference type="EMBL" id="CP001821">
    <property type="protein sequence ID" value="ACZ30453.1"/>
    <property type="molecule type" value="Genomic_DNA"/>
</dbReference>
<feature type="transmembrane region" description="Helical" evidence="1">
    <location>
        <begin position="17"/>
        <end position="36"/>
    </location>
</feature>
<dbReference type="InterPro" id="IPR006976">
    <property type="entry name" value="VanZ-like"/>
</dbReference>
<evidence type="ECO:0000313" key="4">
    <source>
        <dbReference type="Proteomes" id="UP000002255"/>
    </source>
</evidence>
<sequence length="223" mass="24087">MSVDVSARKRSRTRTTLLVLFVVYLALLVWAVLWKLDVPWTGGTRRTVKLVPFVASGGHGASQPFEVATNLLLFVPFGLYLGLLAPAWRWWRHVGVIAGASLGLETVQLVLAVGSSDVTDVVVNTAGGLAGLVLLARVRRRLQGRTALVVMRACSVATALALIASAAFVASPVRFGGPPPGGGREPAMRLERSTMHRETMHRETMHRETIHRETIHPGLDTSG</sequence>
<dbReference type="Pfam" id="PF04892">
    <property type="entry name" value="VanZ"/>
    <property type="match status" value="1"/>
</dbReference>
<dbReference type="HOGENOM" id="CLU_077618_7_1_11"/>
<dbReference type="STRING" id="446471.Xcel_1422"/>
<dbReference type="PANTHER" id="PTHR36834">
    <property type="entry name" value="MEMBRANE PROTEIN-RELATED"/>
    <property type="match status" value="1"/>
</dbReference>
<evidence type="ECO:0000313" key="3">
    <source>
        <dbReference type="EMBL" id="ACZ30453.1"/>
    </source>
</evidence>
<name>D1BRJ8_XYLCX</name>
<accession>D1BRJ8</accession>
<evidence type="ECO:0000259" key="2">
    <source>
        <dbReference type="Pfam" id="PF04892"/>
    </source>
</evidence>
<feature type="domain" description="VanZ-like" evidence="2">
    <location>
        <begin position="21"/>
        <end position="136"/>
    </location>
</feature>
<dbReference type="PANTHER" id="PTHR36834:SF1">
    <property type="entry name" value="INTEGRAL MEMBRANE PROTEIN"/>
    <property type="match status" value="1"/>
</dbReference>
<keyword evidence="1" id="KW-1133">Transmembrane helix</keyword>
<reference evidence="4" key="1">
    <citation type="submission" date="2009-11" db="EMBL/GenBank/DDBJ databases">
        <title>The complete chromosome of Xylanimonas cellulosilytica DSM 15894.</title>
        <authorList>
            <consortium name="US DOE Joint Genome Institute (JGI-PGF)"/>
            <person name="Lucas S."/>
            <person name="Copeland A."/>
            <person name="Lapidus A."/>
            <person name="Glavina del Rio T."/>
            <person name="Dalin E."/>
            <person name="Tice H."/>
            <person name="Bruce D."/>
            <person name="Goodwin L."/>
            <person name="Pitluck S."/>
            <person name="Kyrpides N."/>
            <person name="Mavromatis K."/>
            <person name="Ivanova N."/>
            <person name="Mikhailova N."/>
            <person name="Foster B."/>
            <person name="Clum A."/>
            <person name="Brettin T."/>
            <person name="Detter J.C."/>
            <person name="Han C."/>
            <person name="Larimer F."/>
            <person name="Land M."/>
            <person name="Hauser L."/>
            <person name="Markowitz V."/>
            <person name="Cheng J.F."/>
            <person name="Hugenholtz P."/>
            <person name="Woyke T."/>
            <person name="Wu D."/>
            <person name="Gehrich-Schroeter G."/>
            <person name="Schneider S."/>
            <person name="Pukall S.R."/>
            <person name="Klenk H.P."/>
            <person name="Eisen J.A."/>
        </authorList>
    </citation>
    <scope>NUCLEOTIDE SEQUENCE [LARGE SCALE GENOMIC DNA]</scope>
    <source>
        <strain evidence="4">DSM 15894 / CECT 5975 / LMG 20990 / XIL07</strain>
    </source>
</reference>
<feature type="transmembrane region" description="Helical" evidence="1">
    <location>
        <begin position="121"/>
        <end position="138"/>
    </location>
</feature>
<feature type="transmembrane region" description="Helical" evidence="1">
    <location>
        <begin position="150"/>
        <end position="170"/>
    </location>
</feature>
<dbReference type="Proteomes" id="UP000002255">
    <property type="component" value="Chromosome"/>
</dbReference>
<keyword evidence="1" id="KW-0812">Transmembrane</keyword>
<proteinExistence type="predicted"/>
<keyword evidence="1" id="KW-0472">Membrane</keyword>
<dbReference type="RefSeq" id="WP_012878195.1">
    <property type="nucleotide sequence ID" value="NC_013530.1"/>
</dbReference>
<feature type="transmembrane region" description="Helical" evidence="1">
    <location>
        <begin position="94"/>
        <end position="115"/>
    </location>
</feature>
<evidence type="ECO:0000256" key="1">
    <source>
        <dbReference type="SAM" id="Phobius"/>
    </source>
</evidence>
<protein>
    <submittedName>
        <fullName evidence="3">VanZ family protein</fullName>
    </submittedName>
</protein>
<organism evidence="3 4">
    <name type="scientific">Xylanimonas cellulosilytica (strain DSM 15894 / JCM 12276 / CECT 5975 / KCTC 9989 / LMG 20990 / NBRC 107835 / XIL07)</name>
    <dbReference type="NCBI Taxonomy" id="446471"/>
    <lineage>
        <taxon>Bacteria</taxon>
        <taxon>Bacillati</taxon>
        <taxon>Actinomycetota</taxon>
        <taxon>Actinomycetes</taxon>
        <taxon>Micrococcales</taxon>
        <taxon>Promicromonosporaceae</taxon>
        <taxon>Xylanimonas</taxon>
    </lineage>
</organism>
<reference evidence="3 4" key="2">
    <citation type="journal article" date="2010" name="Stand. Genomic Sci.">
        <title>Complete genome sequence of Xylanimonas cellulosilytica type strain (XIL07).</title>
        <authorList>
            <person name="Foster B."/>
            <person name="Pukall R."/>
            <person name="Abt B."/>
            <person name="Nolan M."/>
            <person name="Glavina Del Rio T."/>
            <person name="Chen F."/>
            <person name="Lucas S."/>
            <person name="Tice H."/>
            <person name="Pitluck S."/>
            <person name="Cheng J.-F."/>
            <person name="Chertkov O."/>
            <person name="Brettin T."/>
            <person name="Han C."/>
            <person name="Detter J.C."/>
            <person name="Bruce D."/>
            <person name="Goodwin L."/>
            <person name="Ivanova N."/>
            <person name="Mavromatis K."/>
            <person name="Pati A."/>
            <person name="Mikhailova N."/>
            <person name="Chen A."/>
            <person name="Palaniappan K."/>
            <person name="Land M."/>
            <person name="Hauser L."/>
            <person name="Chang Y.-J."/>
            <person name="Jeffries C.D."/>
            <person name="Chain P."/>
            <person name="Rohde M."/>
            <person name="Goeker M."/>
            <person name="Bristow J."/>
            <person name="Eisen J.A."/>
            <person name="Markowitz V."/>
            <person name="Hugenholtz P."/>
            <person name="Kyrpides N.C."/>
            <person name="Klenk H.-P."/>
            <person name="Lapidus A."/>
        </authorList>
    </citation>
    <scope>NUCLEOTIDE SEQUENCE [LARGE SCALE GENOMIC DNA]</scope>
    <source>
        <strain evidence="4">DSM 15894 / CECT 5975 / LMG 20990 / XIL07</strain>
    </source>
</reference>
<dbReference type="InterPro" id="IPR053150">
    <property type="entry name" value="Teicoplanin_resist-assoc"/>
</dbReference>
<dbReference type="KEGG" id="xce:Xcel_1422"/>
<dbReference type="eggNOG" id="COG4767">
    <property type="taxonomic scope" value="Bacteria"/>
</dbReference>
<dbReference type="OrthoDB" id="4942035at2"/>
<gene>
    <name evidence="3" type="ordered locus">Xcel_1422</name>
</gene>
<feature type="transmembrane region" description="Helical" evidence="1">
    <location>
        <begin position="67"/>
        <end position="87"/>
    </location>
</feature>